<dbReference type="PANTHER" id="PTHR12526">
    <property type="entry name" value="GLYCOSYLTRANSFERASE"/>
    <property type="match status" value="1"/>
</dbReference>
<dbReference type="EMBL" id="JACTNG010000011">
    <property type="protein sequence ID" value="MBO1080894.1"/>
    <property type="molecule type" value="Genomic_DNA"/>
</dbReference>
<organism evidence="2 3">
    <name type="scientific">Roseomonas haemaphysalidis</name>
    <dbReference type="NCBI Taxonomy" id="2768162"/>
    <lineage>
        <taxon>Bacteria</taxon>
        <taxon>Pseudomonadati</taxon>
        <taxon>Pseudomonadota</taxon>
        <taxon>Alphaproteobacteria</taxon>
        <taxon>Acetobacterales</taxon>
        <taxon>Roseomonadaceae</taxon>
        <taxon>Roseomonas</taxon>
    </lineage>
</organism>
<proteinExistence type="predicted"/>
<evidence type="ECO:0000313" key="2">
    <source>
        <dbReference type="EMBL" id="MBO1080894.1"/>
    </source>
</evidence>
<feature type="domain" description="Glycosyltransferase subfamily 4-like N-terminal" evidence="1">
    <location>
        <begin position="39"/>
        <end position="188"/>
    </location>
</feature>
<dbReference type="CDD" id="cd03801">
    <property type="entry name" value="GT4_PimA-like"/>
    <property type="match status" value="1"/>
</dbReference>
<dbReference type="PANTHER" id="PTHR12526:SF636">
    <property type="entry name" value="BLL3647 PROTEIN"/>
    <property type="match status" value="1"/>
</dbReference>
<sequence>MPCPPPNSSASPATAWWSWACGWRSSRLRVLLWYWGRRGGGAQFALSLARGLAAVPGTEVALSISREGDLAAGFAALGLPCDAVPTYSGAPGFLLGTARVPGLARRLARQARDFRADVVLSAMPHLWTPLVAPVLKRAGIAFVPVLHDAAPHPGDPALLWHWRLRRELAAARGAVVLSAAVERAIRAGAPALPLFRQPLGAHLPGPVPVGVEATHDFLFFGRVRAYKGLDLLRDAFALLRQTHPAATLRVVGEGDMERAAPGLSTLPGVTVEPRWVADAAIPPLVATARSLVLPYREASQSGVLPIALACGVPVVATPVGGLAEQVTDNETGLLAAAATPEALAAAMARMLDPATRARLARGALLRGAGLADWPAQAEMLLGGIRPWLGLVQRSGE</sequence>
<dbReference type="InterPro" id="IPR028098">
    <property type="entry name" value="Glyco_trans_4-like_N"/>
</dbReference>
<dbReference type="Proteomes" id="UP001518989">
    <property type="component" value="Unassembled WGS sequence"/>
</dbReference>
<protein>
    <submittedName>
        <fullName evidence="2">Glycosyltransferase</fullName>
    </submittedName>
</protein>
<keyword evidence="3" id="KW-1185">Reference proteome</keyword>
<gene>
    <name evidence="2" type="ORF">IAI61_17775</name>
</gene>
<comment type="caution">
    <text evidence="2">The sequence shown here is derived from an EMBL/GenBank/DDBJ whole genome shotgun (WGS) entry which is preliminary data.</text>
</comment>
<evidence type="ECO:0000313" key="3">
    <source>
        <dbReference type="Proteomes" id="UP001518989"/>
    </source>
</evidence>
<dbReference type="Gene3D" id="3.40.50.2000">
    <property type="entry name" value="Glycogen Phosphorylase B"/>
    <property type="match status" value="2"/>
</dbReference>
<reference evidence="2 3" key="1">
    <citation type="submission" date="2020-09" db="EMBL/GenBank/DDBJ databases">
        <title>Roseomonas.</title>
        <authorList>
            <person name="Zhu W."/>
        </authorList>
    </citation>
    <scope>NUCLEOTIDE SEQUENCE [LARGE SCALE GENOMIC DNA]</scope>
    <source>
        <strain evidence="2 3">573</strain>
    </source>
</reference>
<evidence type="ECO:0000259" key="1">
    <source>
        <dbReference type="Pfam" id="PF13439"/>
    </source>
</evidence>
<dbReference type="SUPFAM" id="SSF53756">
    <property type="entry name" value="UDP-Glycosyltransferase/glycogen phosphorylase"/>
    <property type="match status" value="1"/>
</dbReference>
<dbReference type="Pfam" id="PF13439">
    <property type="entry name" value="Glyco_transf_4"/>
    <property type="match status" value="1"/>
</dbReference>
<name>A0ABS3KTU2_9PROT</name>
<accession>A0ABS3KTU2</accession>
<dbReference type="Pfam" id="PF13692">
    <property type="entry name" value="Glyco_trans_1_4"/>
    <property type="match status" value="1"/>
</dbReference>